<gene>
    <name evidence="1" type="ORF">EPUL_005593</name>
</gene>
<feature type="non-terminal residue" evidence="1">
    <location>
        <position position="169"/>
    </location>
</feature>
<name>A0A2S4PMK5_9PEZI</name>
<keyword evidence="2" id="KW-1185">Reference proteome</keyword>
<dbReference type="Proteomes" id="UP000237438">
    <property type="component" value="Unassembled WGS sequence"/>
</dbReference>
<evidence type="ECO:0000313" key="1">
    <source>
        <dbReference type="EMBL" id="POS83243.1"/>
    </source>
</evidence>
<accession>A0A2S4PMK5</accession>
<sequence>MDETGARIGCPLAEKRRTKARKTAHRSGGIYVCQWKLKISERERLKNAKANKKVERQVQIAFNKAQKLPLNTRVQARRKKREYLKSCGSSPPNQETLALFGETDRDFSCRTMIEKSKDREFRWLLDGSSSDIEISFGSQYLDPVASPFDPECEGYQGHLRADDASLAGS</sequence>
<reference evidence="1 2" key="1">
    <citation type="submission" date="2017-10" db="EMBL/GenBank/DDBJ databases">
        <title>Development of genomic resources for the powdery mildew, Erysiphe pulchra.</title>
        <authorList>
            <person name="Wadl P.A."/>
            <person name="Mack B.M."/>
            <person name="Moore G."/>
            <person name="Beltz S.B."/>
        </authorList>
    </citation>
    <scope>NUCLEOTIDE SEQUENCE [LARGE SCALE GENOMIC DNA]</scope>
    <source>
        <strain evidence="1">Cflorida</strain>
    </source>
</reference>
<dbReference type="AlphaFoldDB" id="A0A2S4PMK5"/>
<dbReference type="EMBL" id="PEDP01001765">
    <property type="protein sequence ID" value="POS83243.1"/>
    <property type="molecule type" value="Genomic_DNA"/>
</dbReference>
<evidence type="ECO:0000313" key="2">
    <source>
        <dbReference type="Proteomes" id="UP000237438"/>
    </source>
</evidence>
<organism evidence="1 2">
    <name type="scientific">Erysiphe pulchra</name>
    <dbReference type="NCBI Taxonomy" id="225359"/>
    <lineage>
        <taxon>Eukaryota</taxon>
        <taxon>Fungi</taxon>
        <taxon>Dikarya</taxon>
        <taxon>Ascomycota</taxon>
        <taxon>Pezizomycotina</taxon>
        <taxon>Leotiomycetes</taxon>
        <taxon>Erysiphales</taxon>
        <taxon>Erysiphaceae</taxon>
        <taxon>Erysiphe</taxon>
    </lineage>
</organism>
<proteinExistence type="predicted"/>
<comment type="caution">
    <text evidence="1">The sequence shown here is derived from an EMBL/GenBank/DDBJ whole genome shotgun (WGS) entry which is preliminary data.</text>
</comment>
<protein>
    <submittedName>
        <fullName evidence="1">Uncharacterized protein</fullName>
    </submittedName>
</protein>